<accession>A0ABM4B396</accession>
<reference evidence="1" key="1">
    <citation type="submission" date="2025-05" db="UniProtKB">
        <authorList>
            <consortium name="RefSeq"/>
        </authorList>
    </citation>
    <scope>NUCLEOTIDE SEQUENCE [LARGE SCALE GENOMIC DNA]</scope>
</reference>
<sequence length="492" mass="56191">MPQNYKPNRGKRKYVTYTLEQSALKNKIKQTYPKKYGGQQIFTSKEEDMFKAYAIKSSEFGFPVDKYDLRCIVKGYLEKKGVVIPQFKNNFPGGDWIRSFLKRNPELTVRFASNIKRKRAEIGTTVIDNYFINLSNEISNISPDNIWNYNETNLSDDPAMLMVNCYHLMLFTKLSRYGIHGPPKARYNRSKSGWFDSTCFEDWFFSLLLPRLKKVQGRSVIIGDNEKGKGRRVASLPKNEFPRLLDRLITNLNEHGNDNLRAGFRKTGIFPLDKSQVLSRLPCCNIGLDSTTDLVSQSFLDHLCKSLDDPSDGSKKPKRRKVCAVPGKSLCSTDISSCVINENNRLNSNNVDTPISIINTIETNNIDFAGPSTNTETTETSNLILNVSLVVGKKNFQNIDKTKNVCKKERLLNLVENYYVIVKCNGELNPGQLKKLRKNGAEITIMKKNGLNWKWSLPAVQLFFPQSEIVDFIEEPKKMSKRGIYSVPELFH</sequence>
<organism evidence="1 2">
    <name type="scientific">Hydra vulgaris</name>
    <name type="common">Hydra</name>
    <name type="synonym">Hydra attenuata</name>
    <dbReference type="NCBI Taxonomy" id="6087"/>
    <lineage>
        <taxon>Eukaryota</taxon>
        <taxon>Metazoa</taxon>
        <taxon>Cnidaria</taxon>
        <taxon>Hydrozoa</taxon>
        <taxon>Hydroidolina</taxon>
        <taxon>Anthoathecata</taxon>
        <taxon>Aplanulata</taxon>
        <taxon>Hydridae</taxon>
        <taxon>Hydra</taxon>
    </lineage>
</organism>
<name>A0ABM4B396_HYDVU</name>
<gene>
    <name evidence="2" type="primary">LOC124810213</name>
</gene>
<keyword evidence="1" id="KW-1185">Reference proteome</keyword>
<proteinExistence type="predicted"/>
<protein>
    <submittedName>
        <fullName evidence="2">Uncharacterized protein LOC124810213 isoform X2</fullName>
    </submittedName>
</protein>
<reference evidence="2" key="2">
    <citation type="submission" date="2025-08" db="UniProtKB">
        <authorList>
            <consortium name="RefSeq"/>
        </authorList>
    </citation>
    <scope>IDENTIFICATION</scope>
</reference>
<dbReference type="Proteomes" id="UP001652625">
    <property type="component" value="Chromosome 01"/>
</dbReference>
<dbReference type="GeneID" id="124810213"/>
<dbReference type="RefSeq" id="XP_065643276.1">
    <property type="nucleotide sequence ID" value="XM_065787204.1"/>
</dbReference>
<evidence type="ECO:0000313" key="2">
    <source>
        <dbReference type="RefSeq" id="XP_065643276.1"/>
    </source>
</evidence>
<evidence type="ECO:0000313" key="1">
    <source>
        <dbReference type="Proteomes" id="UP001652625"/>
    </source>
</evidence>